<keyword evidence="13" id="KW-1185">Reference proteome</keyword>
<dbReference type="STRING" id="1295533.A0A1E3HVS2"/>
<feature type="compositionally biased region" description="Low complexity" evidence="9">
    <location>
        <begin position="91"/>
        <end position="104"/>
    </location>
</feature>
<dbReference type="SMART" id="SM00487">
    <property type="entry name" value="DEXDc"/>
    <property type="match status" value="1"/>
</dbReference>
<evidence type="ECO:0000256" key="6">
    <source>
        <dbReference type="ARBA" id="ARBA00022840"/>
    </source>
</evidence>
<evidence type="ECO:0000256" key="1">
    <source>
        <dbReference type="ARBA" id="ARBA00004604"/>
    </source>
</evidence>
<dbReference type="GO" id="GO:0016787">
    <property type="term" value="F:hydrolase activity"/>
    <property type="evidence" value="ECO:0007669"/>
    <property type="project" value="UniProtKB-KW"/>
</dbReference>
<dbReference type="SUPFAM" id="SSF52540">
    <property type="entry name" value="P-loop containing nucleoside triphosphate hydrolases"/>
    <property type="match status" value="1"/>
</dbReference>
<keyword evidence="3 8" id="KW-0547">Nucleotide-binding</keyword>
<evidence type="ECO:0000256" key="9">
    <source>
        <dbReference type="SAM" id="MobiDB-lite"/>
    </source>
</evidence>
<evidence type="ECO:0000259" key="10">
    <source>
        <dbReference type="PROSITE" id="PS51192"/>
    </source>
</evidence>
<name>A0A1E3HVS2_9TREE</name>
<accession>A0A1E3HVS2</accession>
<feature type="domain" description="Helicase ATP-binding" evidence="10">
    <location>
        <begin position="142"/>
        <end position="353"/>
    </location>
</feature>
<dbReference type="EC" id="3.6.4.13" evidence="8"/>
<dbReference type="OrthoDB" id="10256233at2759"/>
<dbReference type="GO" id="GO:0003723">
    <property type="term" value="F:RNA binding"/>
    <property type="evidence" value="ECO:0007669"/>
    <property type="project" value="UniProtKB-UniRule"/>
</dbReference>
<protein>
    <recommendedName>
        <fullName evidence="8">ATP-dependent RNA helicase</fullName>
        <ecNumber evidence="8">3.6.4.13</ecNumber>
    </recommendedName>
</protein>
<evidence type="ECO:0000313" key="13">
    <source>
        <dbReference type="Proteomes" id="UP000094065"/>
    </source>
</evidence>
<comment type="subcellular location">
    <subcellularLocation>
        <location evidence="1">Nucleus</location>
        <location evidence="1">Nucleolus</location>
    </subcellularLocation>
</comment>
<dbReference type="PROSITE" id="PS51192">
    <property type="entry name" value="HELICASE_ATP_BIND_1"/>
    <property type="match status" value="1"/>
</dbReference>
<feature type="short sequence motif" description="Q motif" evidence="7">
    <location>
        <begin position="109"/>
        <end position="139"/>
    </location>
</feature>
<reference evidence="12 13" key="1">
    <citation type="submission" date="2016-06" db="EMBL/GenBank/DDBJ databases">
        <title>Evolution of pathogenesis and genome organization in the Tremellales.</title>
        <authorList>
            <person name="Cuomo C."/>
            <person name="Litvintseva A."/>
            <person name="Heitman J."/>
            <person name="Chen Y."/>
            <person name="Sun S."/>
            <person name="Springer D."/>
            <person name="Dromer F."/>
            <person name="Young S."/>
            <person name="Zeng Q."/>
            <person name="Chapman S."/>
            <person name="Gujja S."/>
            <person name="Saif S."/>
            <person name="Birren B."/>
        </authorList>
    </citation>
    <scope>NUCLEOTIDE SEQUENCE [LARGE SCALE GENOMIC DNA]</scope>
    <source>
        <strain evidence="12 13">CBS 6039</strain>
    </source>
</reference>
<evidence type="ECO:0000256" key="5">
    <source>
        <dbReference type="ARBA" id="ARBA00022806"/>
    </source>
</evidence>
<comment type="domain">
    <text evidence="8">The Q motif is unique to and characteristic of the DEAD box family of RNA helicases and controls ATP binding and hydrolysis.</text>
</comment>
<keyword evidence="5 8" id="KW-0347">Helicase</keyword>
<comment type="catalytic activity">
    <reaction evidence="8">
        <text>ATP + H2O = ADP + phosphate + H(+)</text>
        <dbReference type="Rhea" id="RHEA:13065"/>
        <dbReference type="ChEBI" id="CHEBI:15377"/>
        <dbReference type="ChEBI" id="CHEBI:15378"/>
        <dbReference type="ChEBI" id="CHEBI:30616"/>
        <dbReference type="ChEBI" id="CHEBI:43474"/>
        <dbReference type="ChEBI" id="CHEBI:456216"/>
        <dbReference type="EC" id="3.6.4.13"/>
    </reaction>
</comment>
<evidence type="ECO:0000259" key="11">
    <source>
        <dbReference type="PROSITE" id="PS51195"/>
    </source>
</evidence>
<evidence type="ECO:0000256" key="4">
    <source>
        <dbReference type="ARBA" id="ARBA00022801"/>
    </source>
</evidence>
<evidence type="ECO:0000256" key="7">
    <source>
        <dbReference type="PROSITE-ProRule" id="PRU00552"/>
    </source>
</evidence>
<dbReference type="Proteomes" id="UP000094065">
    <property type="component" value="Unassembled WGS sequence"/>
</dbReference>
<evidence type="ECO:0000256" key="2">
    <source>
        <dbReference type="ARBA" id="ARBA00022552"/>
    </source>
</evidence>
<dbReference type="GeneID" id="30153981"/>
<dbReference type="PANTHER" id="PTHR24031">
    <property type="entry name" value="RNA HELICASE"/>
    <property type="match status" value="1"/>
</dbReference>
<keyword evidence="4 8" id="KW-0378">Hydrolase</keyword>
<dbReference type="InterPro" id="IPR014014">
    <property type="entry name" value="RNA_helicase_DEAD_Q_motif"/>
</dbReference>
<dbReference type="EMBL" id="AWGJ01000004">
    <property type="protein sequence ID" value="ODN80423.1"/>
    <property type="molecule type" value="Genomic_DNA"/>
</dbReference>
<dbReference type="InterPro" id="IPR027417">
    <property type="entry name" value="P-loop_NTPase"/>
</dbReference>
<sequence length="639" mass="69392">MLKRTLLARAKVPKPIIAPSASIHHFSRHNFRPCPTLHGKERNTRFISSDLGRTDPPSLSEPGVTTPEAKEPASVGDVSKPVETASRAVEGETSSSPSSFTSGSSELLPAWKDLPVSPAILERLAASFPHITTPTPSQRLFLLSVLSGNEVYLKDGMGRGKTLSISLAALQLALDAQAKSKKAGSGPSIILVVPSPHLAHQICDHLTKLCPPLKSSNDPLPFALITPEITRKGESTPLRQLPDSPIVVGTAKAFYQYNLETPALTHVFLDEPDTMVGPIPSRFAKSVHTHPLIRHPPPIVHVVTSLLRIGIDRDGQLDFSERRNGVNMVMTSATIQKDFKRFCKTRGWIRRGNSVVDLDFSLGASDQRRAFRERLLAVIGSPPGTDPIAAARAEQHQPEHHVLLIDGVTGDLVPLDPSGPPARLNPLPASPQRQNTLPSYMVESLALLHSTSPPPPGKYVLALPPQEISLPELGRELASLGIPTSILTPETLHVGIPSFPSDILPPIFLAARSSVPGLHLQDLWNIYLLNGLDIGSLTPSQRKNKGEVERVVFYDTAAGRLGRLGTDSTAGTEGERQKVVSLVMAGGQEHTWLSRLFSGELEREVSENSHKEKTDKKRMLKQWNMEVLNAAVEHELGTL</sequence>
<evidence type="ECO:0000313" key="12">
    <source>
        <dbReference type="EMBL" id="ODN80423.1"/>
    </source>
</evidence>
<dbReference type="InterPro" id="IPR011545">
    <property type="entry name" value="DEAD/DEAH_box_helicase_dom"/>
</dbReference>
<dbReference type="GO" id="GO:0003724">
    <property type="term" value="F:RNA helicase activity"/>
    <property type="evidence" value="ECO:0007669"/>
    <property type="project" value="UniProtKB-EC"/>
</dbReference>
<evidence type="ECO:0000256" key="8">
    <source>
        <dbReference type="RuleBase" id="RU365068"/>
    </source>
</evidence>
<dbReference type="GO" id="GO:0005524">
    <property type="term" value="F:ATP binding"/>
    <property type="evidence" value="ECO:0007669"/>
    <property type="project" value="UniProtKB-UniRule"/>
</dbReference>
<gene>
    <name evidence="12" type="ORF">L202_02672</name>
</gene>
<dbReference type="AlphaFoldDB" id="A0A1E3HVS2"/>
<dbReference type="GO" id="GO:0006364">
    <property type="term" value="P:rRNA processing"/>
    <property type="evidence" value="ECO:0007669"/>
    <property type="project" value="UniProtKB-KW"/>
</dbReference>
<feature type="domain" description="DEAD-box RNA helicase Q" evidence="11">
    <location>
        <begin position="109"/>
        <end position="139"/>
    </location>
</feature>
<dbReference type="PROSITE" id="PS51195">
    <property type="entry name" value="Q_MOTIF"/>
    <property type="match status" value="1"/>
</dbReference>
<dbReference type="InterPro" id="IPR014001">
    <property type="entry name" value="Helicase_ATP-bd"/>
</dbReference>
<comment type="caution">
    <text evidence="12">The sequence shown here is derived from an EMBL/GenBank/DDBJ whole genome shotgun (WGS) entry which is preliminary data.</text>
</comment>
<evidence type="ECO:0000256" key="3">
    <source>
        <dbReference type="ARBA" id="ARBA00022741"/>
    </source>
</evidence>
<organism evidence="12 13">
    <name type="scientific">Cryptococcus amylolentus CBS 6039</name>
    <dbReference type="NCBI Taxonomy" id="1295533"/>
    <lineage>
        <taxon>Eukaryota</taxon>
        <taxon>Fungi</taxon>
        <taxon>Dikarya</taxon>
        <taxon>Basidiomycota</taxon>
        <taxon>Agaricomycotina</taxon>
        <taxon>Tremellomycetes</taxon>
        <taxon>Tremellales</taxon>
        <taxon>Cryptococcaceae</taxon>
        <taxon>Cryptococcus</taxon>
    </lineage>
</organism>
<comment type="function">
    <text evidence="8">RNA helicase.</text>
</comment>
<dbReference type="Gene3D" id="3.40.50.300">
    <property type="entry name" value="P-loop containing nucleotide triphosphate hydrolases"/>
    <property type="match status" value="1"/>
</dbReference>
<keyword evidence="8" id="KW-0694">RNA-binding</keyword>
<feature type="region of interest" description="Disordered" evidence="9">
    <location>
        <begin position="47"/>
        <end position="104"/>
    </location>
</feature>
<comment type="similarity">
    <text evidence="8">Belongs to the DEAD box helicase family.</text>
</comment>
<proteinExistence type="inferred from homology"/>
<dbReference type="GO" id="GO:0005730">
    <property type="term" value="C:nucleolus"/>
    <property type="evidence" value="ECO:0007669"/>
    <property type="project" value="UniProtKB-SubCell"/>
</dbReference>
<dbReference type="Pfam" id="PF00270">
    <property type="entry name" value="DEAD"/>
    <property type="match status" value="1"/>
</dbReference>
<keyword evidence="2" id="KW-0698">rRNA processing</keyword>
<dbReference type="RefSeq" id="XP_018994989.1">
    <property type="nucleotide sequence ID" value="XM_019136320.1"/>
</dbReference>
<keyword evidence="6 8" id="KW-0067">ATP-binding</keyword>